<dbReference type="NCBIfam" id="TIGR00380">
    <property type="entry name" value="cobal_cbiB"/>
    <property type="match status" value="1"/>
</dbReference>
<dbReference type="GO" id="GO:0048472">
    <property type="term" value="F:threonine-phosphate decarboxylase activity"/>
    <property type="evidence" value="ECO:0007669"/>
    <property type="project" value="InterPro"/>
</dbReference>
<sequence length="226" mass="25616">AIIFLKLTICIKLETDWAKAASKSIDSSDLEAARKYAHFSRRNSKNLNGSQITSSVIESMAENLIDFKLSPIFFYAFFGVTGAIIFKAINTLDGMIGFKDEEHKDIGWFSAKLDTIINYIPTRFASLLIILATFLLGENYRGSWKIAFRDYSKTPSRNHGWPMAAMAGGLNVQLEKPGQYILGDKIEELTPDKILTALKIRNLTILLFILFILPIIWLTRSFFFPF</sequence>
<dbReference type="EMBL" id="BARS01030351">
    <property type="protein sequence ID" value="GAG20803.1"/>
    <property type="molecule type" value="Genomic_DNA"/>
</dbReference>
<dbReference type="HAMAP" id="MF_00024">
    <property type="entry name" value="CobD_CbiB"/>
    <property type="match status" value="1"/>
</dbReference>
<feature type="non-terminal residue" evidence="10">
    <location>
        <position position="1"/>
    </location>
</feature>
<comment type="caution">
    <text evidence="10">The sequence shown here is derived from an EMBL/GenBank/DDBJ whole genome shotgun (WGS) entry which is preliminary data.</text>
</comment>
<gene>
    <name evidence="10" type="ORF">S01H1_47341</name>
</gene>
<evidence type="ECO:0000256" key="4">
    <source>
        <dbReference type="ARBA" id="ARBA00022475"/>
    </source>
</evidence>
<evidence type="ECO:0000313" key="10">
    <source>
        <dbReference type="EMBL" id="GAG20803.1"/>
    </source>
</evidence>
<comment type="similarity">
    <text evidence="3">Belongs to the CobD/CbiB family.</text>
</comment>
<evidence type="ECO:0008006" key="11">
    <source>
        <dbReference type="Google" id="ProtNLM"/>
    </source>
</evidence>
<evidence type="ECO:0000256" key="8">
    <source>
        <dbReference type="ARBA" id="ARBA00023136"/>
    </source>
</evidence>
<accession>X0W873</accession>
<dbReference type="PANTHER" id="PTHR34308">
    <property type="entry name" value="COBALAMIN BIOSYNTHESIS PROTEIN CBIB"/>
    <property type="match status" value="1"/>
</dbReference>
<evidence type="ECO:0000256" key="2">
    <source>
        <dbReference type="ARBA" id="ARBA00004953"/>
    </source>
</evidence>
<evidence type="ECO:0000256" key="9">
    <source>
        <dbReference type="SAM" id="Phobius"/>
    </source>
</evidence>
<keyword evidence="4" id="KW-1003">Cell membrane</keyword>
<feature type="transmembrane region" description="Helical" evidence="9">
    <location>
        <begin position="203"/>
        <end position="223"/>
    </location>
</feature>
<organism evidence="10">
    <name type="scientific">marine sediment metagenome</name>
    <dbReference type="NCBI Taxonomy" id="412755"/>
    <lineage>
        <taxon>unclassified sequences</taxon>
        <taxon>metagenomes</taxon>
        <taxon>ecological metagenomes</taxon>
    </lineage>
</organism>
<dbReference type="PANTHER" id="PTHR34308:SF1">
    <property type="entry name" value="COBALAMIN BIOSYNTHESIS PROTEIN CBIB"/>
    <property type="match status" value="1"/>
</dbReference>
<feature type="transmembrane region" description="Helical" evidence="9">
    <location>
        <begin position="72"/>
        <end position="89"/>
    </location>
</feature>
<keyword evidence="6 9" id="KW-0812">Transmembrane</keyword>
<dbReference type="GO" id="GO:0009236">
    <property type="term" value="P:cobalamin biosynthetic process"/>
    <property type="evidence" value="ECO:0007669"/>
    <property type="project" value="UniProtKB-UniPathway"/>
</dbReference>
<dbReference type="GO" id="GO:0005886">
    <property type="term" value="C:plasma membrane"/>
    <property type="evidence" value="ECO:0007669"/>
    <property type="project" value="UniProtKB-SubCell"/>
</dbReference>
<name>X0W873_9ZZZZ</name>
<evidence type="ECO:0000256" key="7">
    <source>
        <dbReference type="ARBA" id="ARBA00022989"/>
    </source>
</evidence>
<dbReference type="Pfam" id="PF03186">
    <property type="entry name" value="CobD_Cbib"/>
    <property type="match status" value="1"/>
</dbReference>
<evidence type="ECO:0000256" key="6">
    <source>
        <dbReference type="ARBA" id="ARBA00022692"/>
    </source>
</evidence>
<evidence type="ECO:0000256" key="1">
    <source>
        <dbReference type="ARBA" id="ARBA00004651"/>
    </source>
</evidence>
<keyword evidence="7 9" id="KW-1133">Transmembrane helix</keyword>
<protein>
    <recommendedName>
        <fullName evidence="11">Cobalamin biosynthesis protein CobD</fullName>
    </recommendedName>
</protein>
<comment type="pathway">
    <text evidence="2">Cofactor biosynthesis; adenosylcobalamin biosynthesis.</text>
</comment>
<keyword evidence="5" id="KW-0169">Cobalamin biosynthesis</keyword>
<dbReference type="InterPro" id="IPR004485">
    <property type="entry name" value="Cobalamin_biosynth_CobD/CbiB"/>
</dbReference>
<dbReference type="UniPathway" id="UPA00148"/>
<keyword evidence="8 9" id="KW-0472">Membrane</keyword>
<comment type="subcellular location">
    <subcellularLocation>
        <location evidence="1">Cell membrane</location>
        <topology evidence="1">Multi-pass membrane protein</topology>
    </subcellularLocation>
</comment>
<evidence type="ECO:0000256" key="5">
    <source>
        <dbReference type="ARBA" id="ARBA00022573"/>
    </source>
</evidence>
<evidence type="ECO:0000256" key="3">
    <source>
        <dbReference type="ARBA" id="ARBA00006263"/>
    </source>
</evidence>
<reference evidence="10" key="1">
    <citation type="journal article" date="2014" name="Front. Microbiol.">
        <title>High frequency of phylogenetically diverse reductive dehalogenase-homologous genes in deep subseafloor sedimentary metagenomes.</title>
        <authorList>
            <person name="Kawai M."/>
            <person name="Futagami T."/>
            <person name="Toyoda A."/>
            <person name="Takaki Y."/>
            <person name="Nishi S."/>
            <person name="Hori S."/>
            <person name="Arai W."/>
            <person name="Tsubouchi T."/>
            <person name="Morono Y."/>
            <person name="Uchiyama I."/>
            <person name="Ito T."/>
            <person name="Fujiyama A."/>
            <person name="Inagaki F."/>
            <person name="Takami H."/>
        </authorList>
    </citation>
    <scope>NUCLEOTIDE SEQUENCE</scope>
    <source>
        <strain evidence="10">Expedition CK06-06</strain>
    </source>
</reference>
<dbReference type="AlphaFoldDB" id="X0W873"/>
<proteinExistence type="inferred from homology"/>
<feature type="transmembrane region" description="Helical" evidence="9">
    <location>
        <begin position="116"/>
        <end position="136"/>
    </location>
</feature>